<accession>A0A437GY74</accession>
<protein>
    <recommendedName>
        <fullName evidence="3">Polysaccharide export protein N-terminal domain-containing protein</fullName>
    </recommendedName>
</protein>
<dbReference type="EMBL" id="RXOL01000002">
    <property type="protein sequence ID" value="RVQ67622.1"/>
    <property type="molecule type" value="Genomic_DNA"/>
</dbReference>
<feature type="domain" description="Polysaccharide export protein N-terminal" evidence="3">
    <location>
        <begin position="75"/>
        <end position="153"/>
    </location>
</feature>
<feature type="signal peptide" evidence="2">
    <location>
        <begin position="1"/>
        <end position="23"/>
    </location>
</feature>
<dbReference type="PANTHER" id="PTHR33619">
    <property type="entry name" value="POLYSACCHARIDE EXPORT PROTEIN GFCE-RELATED"/>
    <property type="match status" value="1"/>
</dbReference>
<dbReference type="InterPro" id="IPR003715">
    <property type="entry name" value="Poly_export_N"/>
</dbReference>
<dbReference type="Pfam" id="PF02563">
    <property type="entry name" value="Poly_export"/>
    <property type="match status" value="1"/>
</dbReference>
<evidence type="ECO:0000313" key="4">
    <source>
        <dbReference type="EMBL" id="RVQ67622.1"/>
    </source>
</evidence>
<name>A0A437GY74_9SPHN</name>
<dbReference type="OrthoDB" id="7198507at2"/>
<dbReference type="PROSITE" id="PS51257">
    <property type="entry name" value="PROKAR_LIPOPROTEIN"/>
    <property type="match status" value="1"/>
</dbReference>
<keyword evidence="1 2" id="KW-0732">Signal</keyword>
<comment type="caution">
    <text evidence="4">The sequence shown here is derived from an EMBL/GenBank/DDBJ whole genome shotgun (WGS) entry which is preliminary data.</text>
</comment>
<dbReference type="Gene3D" id="3.30.1950.10">
    <property type="entry name" value="wza like domain"/>
    <property type="match status" value="1"/>
</dbReference>
<evidence type="ECO:0000259" key="3">
    <source>
        <dbReference type="Pfam" id="PF02563"/>
    </source>
</evidence>
<dbReference type="AlphaFoldDB" id="A0A437GY74"/>
<organism evidence="4 5">
    <name type="scientific">Croceicoccus ponticola</name>
    <dbReference type="NCBI Taxonomy" id="2217664"/>
    <lineage>
        <taxon>Bacteria</taxon>
        <taxon>Pseudomonadati</taxon>
        <taxon>Pseudomonadota</taxon>
        <taxon>Alphaproteobacteria</taxon>
        <taxon>Sphingomonadales</taxon>
        <taxon>Erythrobacteraceae</taxon>
        <taxon>Croceicoccus</taxon>
    </lineage>
</organism>
<dbReference type="Gene3D" id="3.10.560.10">
    <property type="entry name" value="Outer membrane lipoprotein wza domain like"/>
    <property type="match status" value="2"/>
</dbReference>
<gene>
    <name evidence="4" type="ORF">EKN06_06665</name>
</gene>
<sequence>MMTMKHYALPVCAAALLAGCALPRSSPTYDEVKSSAEDGQIELRLVDAASAQFDTKPTEVGFPSQFLAAPEITGNVLGAGDVVSVRIFESGTPAVYGSSGGQLGELVVDDDGRLFIPHAGAISLAGLTASQARSKIAARLRTVVRNPQVDIRLVNSRSSLVSVQGTASNPGSFPIERGRSHLGELVAQTVQKVERPEMVRVTLQRGDQAGSIRLADLQRSTAFDVALRPGDRVLVDTLDENVMVLGGAGIQGQVPIVRSDFSLLDVLGQARGLDDNVADPSAVFVIRFNDGDPIPVVYHFEMQRPEIIALASRFPVHDKDAVFISNAPFKNARLMIQSLSQSISAVRNAVILAQ</sequence>
<proteinExistence type="predicted"/>
<keyword evidence="5" id="KW-1185">Reference proteome</keyword>
<evidence type="ECO:0000256" key="1">
    <source>
        <dbReference type="ARBA" id="ARBA00022729"/>
    </source>
</evidence>
<dbReference type="InterPro" id="IPR049712">
    <property type="entry name" value="Poly_export"/>
</dbReference>
<dbReference type="GO" id="GO:0015159">
    <property type="term" value="F:polysaccharide transmembrane transporter activity"/>
    <property type="evidence" value="ECO:0007669"/>
    <property type="project" value="InterPro"/>
</dbReference>
<reference evidence="4 5" key="1">
    <citation type="submission" date="2018-12" db="EMBL/GenBank/DDBJ databases">
        <title>Croceicoccus ponticola sp. nov., a lipolytic bacterium isolated from seawater.</title>
        <authorList>
            <person name="Yoon J.-H."/>
        </authorList>
    </citation>
    <scope>NUCLEOTIDE SEQUENCE [LARGE SCALE GENOMIC DNA]</scope>
    <source>
        <strain evidence="4 5">GM-16</strain>
    </source>
</reference>
<evidence type="ECO:0000313" key="5">
    <source>
        <dbReference type="Proteomes" id="UP000283003"/>
    </source>
</evidence>
<dbReference type="Proteomes" id="UP000283003">
    <property type="component" value="Unassembled WGS sequence"/>
</dbReference>
<dbReference type="RefSeq" id="WP_127612130.1">
    <property type="nucleotide sequence ID" value="NZ_RXOL01000002.1"/>
</dbReference>
<dbReference type="PANTHER" id="PTHR33619:SF3">
    <property type="entry name" value="POLYSACCHARIDE EXPORT PROTEIN GFCE-RELATED"/>
    <property type="match status" value="1"/>
</dbReference>
<evidence type="ECO:0000256" key="2">
    <source>
        <dbReference type="SAM" id="SignalP"/>
    </source>
</evidence>
<feature type="chain" id="PRO_5019120648" description="Polysaccharide export protein N-terminal domain-containing protein" evidence="2">
    <location>
        <begin position="24"/>
        <end position="354"/>
    </location>
</feature>